<dbReference type="PANTHER" id="PTHR47595:SF1">
    <property type="entry name" value="MYB_SANT-LIKE DNA-BINDING DOMAIN-CONTAINING PROTEIN"/>
    <property type="match status" value="1"/>
</dbReference>
<proteinExistence type="predicted"/>
<reference evidence="4" key="2">
    <citation type="submission" date="2025-09" db="UniProtKB">
        <authorList>
            <consortium name="Ensembl"/>
        </authorList>
    </citation>
    <scope>IDENTIFICATION</scope>
</reference>
<dbReference type="AlphaFoldDB" id="A0A8C8SJV0"/>
<dbReference type="Gene3D" id="1.10.10.60">
    <property type="entry name" value="Homeodomain-like"/>
    <property type="match status" value="1"/>
</dbReference>
<keyword evidence="5" id="KW-1185">Reference proteome</keyword>
<dbReference type="PANTHER" id="PTHR47595">
    <property type="entry name" value="HEAT SHOCK 70 KDA PROTEIN 14"/>
    <property type="match status" value="1"/>
</dbReference>
<evidence type="ECO:0000313" key="5">
    <source>
        <dbReference type="Proteomes" id="UP000694393"/>
    </source>
</evidence>
<sequence>MAAQRGKRAPAWTTAEVLDRRGIWGESAVQAQLRGSRQIFDIFAQISRAMAEKGYERDTLQCRSKVKELRITYHRAREANQRSGSAPVTCRFYKEVEAILSRDPITTPNAPVDTLAPRPMKRIPEQTVTSNTWTRKWRMTWSATACSQELFCTSAEMSTQDMNCSVSSEAAEEGSGKFLFHAAMAPAKISLSGLGCLLSRSPLCTLFTLRYIGYLGSVLTTALLLLFFLDSTSTRPVSTPADRMRNIRWHARRNREDMFQDLLKTAQESARENQAWREESQQRRQKHRDEHISVMKEQTELLKSMIALQTQAINVRAPLHTVQPCLPPTPRSPSKNFFEGHQSPWYTATSSPPQSYILDTRSYTPL</sequence>
<keyword evidence="2" id="KW-0812">Transmembrane</keyword>
<feature type="region of interest" description="Disordered" evidence="1">
    <location>
        <begin position="270"/>
        <end position="290"/>
    </location>
</feature>
<feature type="transmembrane region" description="Helical" evidence="2">
    <location>
        <begin position="211"/>
        <end position="229"/>
    </location>
</feature>
<evidence type="ECO:0000256" key="1">
    <source>
        <dbReference type="SAM" id="MobiDB-lite"/>
    </source>
</evidence>
<keyword evidence="2" id="KW-1133">Transmembrane helix</keyword>
<dbReference type="Proteomes" id="UP000694393">
    <property type="component" value="Unplaced"/>
</dbReference>
<evidence type="ECO:0000313" key="4">
    <source>
        <dbReference type="Ensembl" id="ENSPCEP00000020882.1"/>
    </source>
</evidence>
<accession>A0A8C8SJV0</accession>
<dbReference type="Ensembl" id="ENSPCET00000021608.1">
    <property type="protein sequence ID" value="ENSPCEP00000020882.1"/>
    <property type="gene ID" value="ENSPCEG00000016110.1"/>
</dbReference>
<dbReference type="Pfam" id="PF13837">
    <property type="entry name" value="Myb_DNA-bind_4"/>
    <property type="match status" value="1"/>
</dbReference>
<reference evidence="4" key="1">
    <citation type="submission" date="2025-08" db="UniProtKB">
        <authorList>
            <consortium name="Ensembl"/>
        </authorList>
    </citation>
    <scope>IDENTIFICATION</scope>
</reference>
<organism evidence="4 5">
    <name type="scientific">Pelusios castaneus</name>
    <name type="common">West African mud turtle</name>
    <dbReference type="NCBI Taxonomy" id="367368"/>
    <lineage>
        <taxon>Eukaryota</taxon>
        <taxon>Metazoa</taxon>
        <taxon>Chordata</taxon>
        <taxon>Craniata</taxon>
        <taxon>Vertebrata</taxon>
        <taxon>Euteleostomi</taxon>
        <taxon>Archelosauria</taxon>
        <taxon>Testudinata</taxon>
        <taxon>Testudines</taxon>
        <taxon>Pleurodira</taxon>
        <taxon>Pelomedusidae</taxon>
        <taxon>Pelusios</taxon>
    </lineage>
</organism>
<feature type="domain" description="Myb/SANT-like DNA-binding" evidence="3">
    <location>
        <begin position="11"/>
        <end position="99"/>
    </location>
</feature>
<dbReference type="InterPro" id="IPR044822">
    <property type="entry name" value="Myb_DNA-bind_4"/>
</dbReference>
<keyword evidence="2" id="KW-0472">Membrane</keyword>
<name>A0A8C8SJV0_9SAUR</name>
<evidence type="ECO:0000259" key="3">
    <source>
        <dbReference type="Pfam" id="PF13837"/>
    </source>
</evidence>
<evidence type="ECO:0000256" key="2">
    <source>
        <dbReference type="SAM" id="Phobius"/>
    </source>
</evidence>
<protein>
    <recommendedName>
        <fullName evidence="3">Myb/SANT-like DNA-binding domain-containing protein</fullName>
    </recommendedName>
</protein>